<sequence length="138" mass="15635">MSKPFIPSNLKLSDLLNYRLKISTVDNKNYIGILLSFDDKLNLVLSETEETRINKRTYAEMRKNNSNNNNTGSSTNNIKPVYEKRTLGLIILRGDQIVNLTIESTPLTSVKDRIEKGANKFGKDRPLAKPRGKIKKLA</sequence>
<evidence type="ECO:0000256" key="9">
    <source>
        <dbReference type="ARBA" id="ARBA00023274"/>
    </source>
</evidence>
<evidence type="ECO:0000256" key="8">
    <source>
        <dbReference type="ARBA" id="ARBA00023242"/>
    </source>
</evidence>
<proteinExistence type="inferred from homology"/>
<evidence type="ECO:0000256" key="5">
    <source>
        <dbReference type="ARBA" id="ARBA00022664"/>
    </source>
</evidence>
<evidence type="ECO:0000313" key="14">
    <source>
        <dbReference type="Proteomes" id="UP001152885"/>
    </source>
</evidence>
<accession>A0A9W4TS10</accession>
<feature type="compositionally biased region" description="Basic residues" evidence="11">
    <location>
        <begin position="128"/>
        <end position="138"/>
    </location>
</feature>
<comment type="subcellular location">
    <subcellularLocation>
        <location evidence="2">Cytoplasm</location>
    </subcellularLocation>
    <subcellularLocation>
        <location evidence="1">Nucleus</location>
    </subcellularLocation>
</comment>
<dbReference type="GO" id="GO:0046540">
    <property type="term" value="C:U4/U6 x U5 tri-snRNP complex"/>
    <property type="evidence" value="ECO:0007669"/>
    <property type="project" value="TreeGrafter"/>
</dbReference>
<feature type="compositionally biased region" description="Basic and acidic residues" evidence="11">
    <location>
        <begin position="118"/>
        <end position="127"/>
    </location>
</feature>
<protein>
    <recommendedName>
        <fullName evidence="10">Sm protein B</fullName>
    </recommendedName>
</protein>
<dbReference type="AlphaFoldDB" id="A0A9W4TS10"/>
<dbReference type="InterPro" id="IPR001163">
    <property type="entry name" value="Sm_dom_euk/arc"/>
</dbReference>
<evidence type="ECO:0000256" key="6">
    <source>
        <dbReference type="ARBA" id="ARBA00022884"/>
    </source>
</evidence>
<dbReference type="EMBL" id="CANTUO010000001">
    <property type="protein sequence ID" value="CAI5755785.1"/>
    <property type="molecule type" value="Genomic_DNA"/>
</dbReference>
<dbReference type="GO" id="GO:0005686">
    <property type="term" value="C:U2 snRNP"/>
    <property type="evidence" value="ECO:0007669"/>
    <property type="project" value="TreeGrafter"/>
</dbReference>
<keyword evidence="6" id="KW-0694">RNA-binding</keyword>
<name>A0A9W4TS10_9ASCO</name>
<evidence type="ECO:0000256" key="10">
    <source>
        <dbReference type="ARBA" id="ARBA00041355"/>
    </source>
</evidence>
<feature type="region of interest" description="Disordered" evidence="11">
    <location>
        <begin position="118"/>
        <end position="138"/>
    </location>
</feature>
<dbReference type="Gene3D" id="2.30.30.100">
    <property type="match status" value="1"/>
</dbReference>
<dbReference type="GO" id="GO:0003723">
    <property type="term" value="F:RNA binding"/>
    <property type="evidence" value="ECO:0007669"/>
    <property type="project" value="UniProtKB-KW"/>
</dbReference>
<evidence type="ECO:0000259" key="12">
    <source>
        <dbReference type="PROSITE" id="PS52002"/>
    </source>
</evidence>
<keyword evidence="7" id="KW-0508">mRNA splicing</keyword>
<dbReference type="GO" id="GO:0005687">
    <property type="term" value="C:U4 snRNP"/>
    <property type="evidence" value="ECO:0007669"/>
    <property type="project" value="TreeGrafter"/>
</dbReference>
<dbReference type="SMART" id="SM00651">
    <property type="entry name" value="Sm"/>
    <property type="match status" value="1"/>
</dbReference>
<dbReference type="Proteomes" id="UP001152885">
    <property type="component" value="Unassembled WGS sequence"/>
</dbReference>
<dbReference type="SUPFAM" id="SSF50182">
    <property type="entry name" value="Sm-like ribonucleoproteins"/>
    <property type="match status" value="1"/>
</dbReference>
<evidence type="ECO:0000256" key="3">
    <source>
        <dbReference type="ARBA" id="ARBA00009123"/>
    </source>
</evidence>
<evidence type="ECO:0000256" key="7">
    <source>
        <dbReference type="ARBA" id="ARBA00023187"/>
    </source>
</evidence>
<dbReference type="GO" id="GO:0070990">
    <property type="term" value="F:snRNP binding"/>
    <property type="evidence" value="ECO:0007669"/>
    <property type="project" value="TreeGrafter"/>
</dbReference>
<comment type="similarity">
    <text evidence="3">Belongs to the snRNP SmB/SmN family.</text>
</comment>
<dbReference type="GO" id="GO:0000398">
    <property type="term" value="P:mRNA splicing, via spliceosome"/>
    <property type="evidence" value="ECO:0007669"/>
    <property type="project" value="TreeGrafter"/>
</dbReference>
<evidence type="ECO:0000313" key="13">
    <source>
        <dbReference type="EMBL" id="CAI5755785.1"/>
    </source>
</evidence>
<keyword evidence="5" id="KW-0507">mRNA processing</keyword>
<dbReference type="GO" id="GO:0005682">
    <property type="term" value="C:U5 snRNP"/>
    <property type="evidence" value="ECO:0007669"/>
    <property type="project" value="TreeGrafter"/>
</dbReference>
<dbReference type="GO" id="GO:0071013">
    <property type="term" value="C:catalytic step 2 spliceosome"/>
    <property type="evidence" value="ECO:0007669"/>
    <property type="project" value="TreeGrafter"/>
</dbReference>
<keyword evidence="4" id="KW-0963">Cytoplasm</keyword>
<dbReference type="GO" id="GO:0005737">
    <property type="term" value="C:cytoplasm"/>
    <property type="evidence" value="ECO:0007669"/>
    <property type="project" value="UniProtKB-SubCell"/>
</dbReference>
<keyword evidence="9" id="KW-0687">Ribonucleoprotein</keyword>
<dbReference type="InterPro" id="IPR047575">
    <property type="entry name" value="Sm"/>
</dbReference>
<evidence type="ECO:0000256" key="11">
    <source>
        <dbReference type="SAM" id="MobiDB-lite"/>
    </source>
</evidence>
<dbReference type="PANTHER" id="PTHR10701:SF0">
    <property type="entry name" value="SMALL NUCLEAR RIBONUCLEOPROTEIN-ASSOCIATED PROTEIN B"/>
    <property type="match status" value="1"/>
</dbReference>
<organism evidence="13 14">
    <name type="scientific">Candida verbasci</name>
    <dbReference type="NCBI Taxonomy" id="1227364"/>
    <lineage>
        <taxon>Eukaryota</taxon>
        <taxon>Fungi</taxon>
        <taxon>Dikarya</taxon>
        <taxon>Ascomycota</taxon>
        <taxon>Saccharomycotina</taxon>
        <taxon>Pichiomycetes</taxon>
        <taxon>Debaryomycetaceae</taxon>
        <taxon>Candida/Lodderomyces clade</taxon>
        <taxon>Candida</taxon>
    </lineage>
</organism>
<feature type="domain" description="Sm" evidence="12">
    <location>
        <begin position="7"/>
        <end position="106"/>
    </location>
</feature>
<dbReference type="GO" id="GO:0071004">
    <property type="term" value="C:U2-type prespliceosome"/>
    <property type="evidence" value="ECO:0007669"/>
    <property type="project" value="TreeGrafter"/>
</dbReference>
<evidence type="ECO:0000256" key="1">
    <source>
        <dbReference type="ARBA" id="ARBA00004123"/>
    </source>
</evidence>
<comment type="caution">
    <text evidence="13">The sequence shown here is derived from an EMBL/GenBank/DDBJ whole genome shotgun (WGS) entry which is preliminary data.</text>
</comment>
<keyword evidence="14" id="KW-1185">Reference proteome</keyword>
<evidence type="ECO:0000256" key="2">
    <source>
        <dbReference type="ARBA" id="ARBA00004496"/>
    </source>
</evidence>
<keyword evidence="8" id="KW-0539">Nucleus</keyword>
<dbReference type="Pfam" id="PF01423">
    <property type="entry name" value="LSM"/>
    <property type="match status" value="1"/>
</dbReference>
<dbReference type="OrthoDB" id="2020720at2759"/>
<dbReference type="PROSITE" id="PS52002">
    <property type="entry name" value="SM"/>
    <property type="match status" value="1"/>
</dbReference>
<dbReference type="GO" id="GO:0005685">
    <property type="term" value="C:U1 snRNP"/>
    <property type="evidence" value="ECO:0007669"/>
    <property type="project" value="TreeGrafter"/>
</dbReference>
<reference evidence="13" key="1">
    <citation type="submission" date="2022-12" db="EMBL/GenBank/DDBJ databases">
        <authorList>
            <person name="Brejova B."/>
        </authorList>
    </citation>
    <scope>NUCLEOTIDE SEQUENCE</scope>
</reference>
<dbReference type="InterPro" id="IPR050914">
    <property type="entry name" value="snRNP_SmB/NAA38-like"/>
</dbReference>
<dbReference type="InterPro" id="IPR010920">
    <property type="entry name" value="LSM_dom_sf"/>
</dbReference>
<evidence type="ECO:0000256" key="4">
    <source>
        <dbReference type="ARBA" id="ARBA00022490"/>
    </source>
</evidence>
<gene>
    <name evidence="13" type="ORF">CANVERA_P0301</name>
</gene>
<dbReference type="PANTHER" id="PTHR10701">
    <property type="entry name" value="SMALL NUCLEAR RIBONUCLEOPROTEIN-ASSOCIATED PROTEIN B AND N"/>
    <property type="match status" value="1"/>
</dbReference>